<feature type="domain" description="DSBA-like thioredoxin" evidence="3">
    <location>
        <begin position="22"/>
        <end position="207"/>
    </location>
</feature>
<name>A0A1W6Z7R7_9BORD</name>
<dbReference type="EMBL" id="CP021109">
    <property type="protein sequence ID" value="ARP88853.1"/>
    <property type="molecule type" value="Genomic_DNA"/>
</dbReference>
<gene>
    <name evidence="4" type="ORF">CAL13_19820</name>
</gene>
<proteinExistence type="inferred from homology"/>
<dbReference type="Pfam" id="PF01323">
    <property type="entry name" value="DSBA"/>
    <property type="match status" value="1"/>
</dbReference>
<evidence type="ECO:0000256" key="1">
    <source>
        <dbReference type="PIRNR" id="PIRNR006386"/>
    </source>
</evidence>
<dbReference type="SUPFAM" id="SSF52833">
    <property type="entry name" value="Thioredoxin-like"/>
    <property type="match status" value="1"/>
</dbReference>
<comment type="similarity">
    <text evidence="1">Belongs to the GST superfamily. NadH family.</text>
</comment>
<organism evidence="4 5">
    <name type="scientific">Bordetella genomosp. 9</name>
    <dbReference type="NCBI Taxonomy" id="1416803"/>
    <lineage>
        <taxon>Bacteria</taxon>
        <taxon>Pseudomonadati</taxon>
        <taxon>Pseudomonadota</taxon>
        <taxon>Betaproteobacteria</taxon>
        <taxon>Burkholderiales</taxon>
        <taxon>Alcaligenaceae</taxon>
        <taxon>Bordetella</taxon>
    </lineage>
</organism>
<dbReference type="RefSeq" id="WP_086059627.1">
    <property type="nucleotide sequence ID" value="NZ_CP021109.1"/>
</dbReference>
<dbReference type="InterPro" id="IPR036249">
    <property type="entry name" value="Thioredoxin-like_sf"/>
</dbReference>
<dbReference type="InterPro" id="IPR001853">
    <property type="entry name" value="DSBA-like_thioredoxin_dom"/>
</dbReference>
<keyword evidence="1 4" id="KW-0413">Isomerase</keyword>
<dbReference type="GO" id="GO:0018845">
    <property type="term" value="F:2-hydroxychromene-2-carboxylate isomerase activity"/>
    <property type="evidence" value="ECO:0007669"/>
    <property type="project" value="UniProtKB-UniRule"/>
</dbReference>
<dbReference type="InterPro" id="IPR051924">
    <property type="entry name" value="GST_Kappa/NadH"/>
</dbReference>
<evidence type="ECO:0000259" key="3">
    <source>
        <dbReference type="Pfam" id="PF01323"/>
    </source>
</evidence>
<keyword evidence="5" id="KW-1185">Reference proteome</keyword>
<dbReference type="GO" id="GO:0004364">
    <property type="term" value="F:glutathione transferase activity"/>
    <property type="evidence" value="ECO:0007669"/>
    <property type="project" value="TreeGrafter"/>
</dbReference>
<dbReference type="GO" id="GO:0006749">
    <property type="term" value="P:glutathione metabolic process"/>
    <property type="evidence" value="ECO:0007669"/>
    <property type="project" value="TreeGrafter"/>
</dbReference>
<comment type="catalytic activity">
    <reaction evidence="1">
        <text>2-hydroxychromene-2-carboxylate = (3E)-4-(2-hydroxyphenyl)-2-oxobut-3-enoate</text>
        <dbReference type="Rhea" id="RHEA:27401"/>
        <dbReference type="ChEBI" id="CHEBI:59350"/>
        <dbReference type="ChEBI" id="CHEBI:59353"/>
        <dbReference type="EC" id="5.99.1.4"/>
    </reaction>
</comment>
<dbReference type="GO" id="GO:1901170">
    <property type="term" value="P:naphthalene catabolic process"/>
    <property type="evidence" value="ECO:0007669"/>
    <property type="project" value="InterPro"/>
</dbReference>
<dbReference type="InterPro" id="IPR044087">
    <property type="entry name" value="NahD-like"/>
</dbReference>
<feature type="active site" description="Nucleophile" evidence="2">
    <location>
        <position position="30"/>
    </location>
</feature>
<evidence type="ECO:0000313" key="5">
    <source>
        <dbReference type="Proteomes" id="UP000194139"/>
    </source>
</evidence>
<dbReference type="PIRSF" id="PIRSF006386">
    <property type="entry name" value="HCCAis_GSTk"/>
    <property type="match status" value="1"/>
</dbReference>
<dbReference type="AlphaFoldDB" id="A0A1W6Z7R7"/>
<evidence type="ECO:0000313" key="4">
    <source>
        <dbReference type="EMBL" id="ARP88853.1"/>
    </source>
</evidence>
<dbReference type="PANTHER" id="PTHR42943">
    <property type="entry name" value="GLUTATHIONE S-TRANSFERASE KAPPA"/>
    <property type="match status" value="1"/>
</dbReference>
<dbReference type="GO" id="GO:0004602">
    <property type="term" value="F:glutathione peroxidase activity"/>
    <property type="evidence" value="ECO:0007669"/>
    <property type="project" value="TreeGrafter"/>
</dbReference>
<protein>
    <recommendedName>
        <fullName evidence="1">2-hydroxychromene-2-carboxylate isomerase</fullName>
        <ecNumber evidence="1">5.99.1.4</ecNumber>
    </recommendedName>
</protein>
<dbReference type="Gene3D" id="3.40.30.10">
    <property type="entry name" value="Glutaredoxin"/>
    <property type="match status" value="1"/>
</dbReference>
<dbReference type="PANTHER" id="PTHR42943:SF2">
    <property type="entry name" value="GLUTATHIONE S-TRANSFERASE KAPPA 1"/>
    <property type="match status" value="1"/>
</dbReference>
<reference evidence="4 5" key="1">
    <citation type="submission" date="2017-05" db="EMBL/GenBank/DDBJ databases">
        <title>Complete and WGS of Bordetella genogroups.</title>
        <authorList>
            <person name="Spilker T."/>
            <person name="LiPuma J."/>
        </authorList>
    </citation>
    <scope>NUCLEOTIDE SEQUENCE [LARGE SCALE GENOMIC DNA]</scope>
    <source>
        <strain evidence="4 5">AU17164</strain>
    </source>
</reference>
<sequence length="216" mass="24530">MDGGRQIRQGEGRETRADGPVLEFWFDFASPYSFLAIERIEPIAAARGVTVTYRPFLLGPIFKARGWDDSPFRLFPDKGEYMMREVARLADKYGIAFRRPTGFPRMGVLPSRVALIGLESDWGKRFCLEIFRANFVDDLEMQQEDVVAERLRRVGVEPGPVIARAKSDEIKQAFRDQVERAQALGIFGAPMMFAGKEMFWGNDRVEDALEWAGRAG</sequence>
<evidence type="ECO:0000256" key="2">
    <source>
        <dbReference type="PIRSR" id="PIRSR006386-1"/>
    </source>
</evidence>
<dbReference type="CDD" id="cd03022">
    <property type="entry name" value="DsbA_HCCA_Iso"/>
    <property type="match status" value="1"/>
</dbReference>
<dbReference type="OrthoDB" id="8560325at2"/>
<dbReference type="Proteomes" id="UP000194139">
    <property type="component" value="Chromosome"/>
</dbReference>
<dbReference type="EC" id="5.99.1.4" evidence="1"/>
<accession>A0A1W6Z7R7</accession>
<dbReference type="InterPro" id="IPR014440">
    <property type="entry name" value="HCCAis_GSTk"/>
</dbReference>